<evidence type="ECO:0000313" key="3">
    <source>
        <dbReference type="Proteomes" id="UP000343335"/>
    </source>
</evidence>
<gene>
    <name evidence="2" type="ORF">PCO31010_03818</name>
</gene>
<protein>
    <recommendedName>
        <fullName evidence="1">DUF7167 domain-containing protein</fullName>
    </recommendedName>
</protein>
<feature type="domain" description="DUF7167" evidence="1">
    <location>
        <begin position="1"/>
        <end position="55"/>
    </location>
</feature>
<accession>A0A5E4XCS5</accession>
<organism evidence="2 3">
    <name type="scientific">Pandoraea commovens</name>
    <dbReference type="NCBI Taxonomy" id="2508289"/>
    <lineage>
        <taxon>Bacteria</taxon>
        <taxon>Pseudomonadati</taxon>
        <taxon>Pseudomonadota</taxon>
        <taxon>Betaproteobacteria</taxon>
        <taxon>Burkholderiales</taxon>
        <taxon>Burkholderiaceae</taxon>
        <taxon>Pandoraea</taxon>
    </lineage>
</organism>
<proteinExistence type="predicted"/>
<dbReference type="AlphaFoldDB" id="A0A5E4XCS5"/>
<dbReference type="InterPro" id="IPR055591">
    <property type="entry name" value="DUF7167"/>
</dbReference>
<evidence type="ECO:0000313" key="2">
    <source>
        <dbReference type="EMBL" id="VVE34002.1"/>
    </source>
</evidence>
<dbReference type="Proteomes" id="UP000343335">
    <property type="component" value="Unassembled WGS sequence"/>
</dbReference>
<evidence type="ECO:0000259" key="1">
    <source>
        <dbReference type="Pfam" id="PF23768"/>
    </source>
</evidence>
<dbReference type="Pfam" id="PF23768">
    <property type="entry name" value="DUF7167"/>
    <property type="match status" value="1"/>
</dbReference>
<dbReference type="EMBL" id="CABPSA010000007">
    <property type="protein sequence ID" value="VVE34002.1"/>
    <property type="molecule type" value="Genomic_DNA"/>
</dbReference>
<reference evidence="2 3" key="1">
    <citation type="submission" date="2019-08" db="EMBL/GenBank/DDBJ databases">
        <authorList>
            <person name="Peeters C."/>
        </authorList>
    </citation>
    <scope>NUCLEOTIDE SEQUENCE [LARGE SCALE GENOMIC DNA]</scope>
    <source>
        <strain evidence="2 3">LMG 31010</strain>
    </source>
</reference>
<dbReference type="RefSeq" id="WP_174984940.1">
    <property type="nucleotide sequence ID" value="NZ_CABPSA010000007.1"/>
</dbReference>
<name>A0A5E4XCS5_9BURK</name>
<sequence>MKIEVWIRTNKIGSNCDASFEIDDAEWESMTEEEREDMCKDAAFSYLEWGWEAEERKS</sequence>